<dbReference type="Pfam" id="PF04679">
    <property type="entry name" value="DNA_ligase_A_C"/>
    <property type="match status" value="1"/>
</dbReference>
<feature type="region of interest" description="Disordered" evidence="2">
    <location>
        <begin position="49"/>
        <end position="79"/>
    </location>
</feature>
<protein>
    <recommendedName>
        <fullName evidence="1">DNA ligase (ATP)</fullName>
        <ecNumber evidence="1">6.5.1.1</ecNumber>
    </recommendedName>
</protein>
<evidence type="ECO:0000259" key="4">
    <source>
        <dbReference type="Pfam" id="PF21686"/>
    </source>
</evidence>
<dbReference type="GO" id="GO:0006310">
    <property type="term" value="P:DNA recombination"/>
    <property type="evidence" value="ECO:0007669"/>
    <property type="project" value="InterPro"/>
</dbReference>
<dbReference type="Proteomes" id="UP000481360">
    <property type="component" value="Unassembled WGS sequence"/>
</dbReference>
<evidence type="ECO:0000313" key="5">
    <source>
        <dbReference type="EMBL" id="NGY61261.1"/>
    </source>
</evidence>
<evidence type="ECO:0000259" key="3">
    <source>
        <dbReference type="Pfam" id="PF04679"/>
    </source>
</evidence>
<dbReference type="CDD" id="cd04863">
    <property type="entry name" value="MtLigD_Pol_like"/>
    <property type="match status" value="1"/>
</dbReference>
<reference evidence="5 6" key="1">
    <citation type="submission" date="2020-03" db="EMBL/GenBank/DDBJ databases">
        <title>Isolation and identification of active actinomycetes.</title>
        <authorList>
            <person name="Sun X."/>
        </authorList>
    </citation>
    <scope>NUCLEOTIDE SEQUENCE [LARGE SCALE GENOMIC DNA]</scope>
    <source>
        <strain evidence="5 6">NEAU-D13</strain>
    </source>
</reference>
<dbReference type="NCBIfam" id="TIGR02778">
    <property type="entry name" value="ligD_pol"/>
    <property type="match status" value="1"/>
</dbReference>
<dbReference type="Pfam" id="PF21686">
    <property type="entry name" value="LigD_Prim-Pol"/>
    <property type="match status" value="1"/>
</dbReference>
<dbReference type="PANTHER" id="PTHR42705">
    <property type="entry name" value="BIFUNCTIONAL NON-HOMOLOGOUS END JOINING PROTEIN LIGD"/>
    <property type="match status" value="1"/>
</dbReference>
<keyword evidence="6" id="KW-1185">Reference proteome</keyword>
<organism evidence="5 6">
    <name type="scientific">Lentzea alba</name>
    <dbReference type="NCBI Taxonomy" id="2714351"/>
    <lineage>
        <taxon>Bacteria</taxon>
        <taxon>Bacillati</taxon>
        <taxon>Actinomycetota</taxon>
        <taxon>Actinomycetes</taxon>
        <taxon>Pseudonocardiales</taxon>
        <taxon>Pseudonocardiaceae</taxon>
        <taxon>Lentzea</taxon>
    </lineage>
</organism>
<name>A0A7C9VX50_9PSEU</name>
<proteinExistence type="predicted"/>
<gene>
    <name evidence="5" type="ORF">G7043_20250</name>
</gene>
<evidence type="ECO:0000256" key="1">
    <source>
        <dbReference type="ARBA" id="ARBA00012727"/>
    </source>
</evidence>
<dbReference type="InterPro" id="IPR033649">
    <property type="entry name" value="MtLigD_Pol-like"/>
</dbReference>
<sequence>MERSSHPFATTPPREDVVRARWVDPVLVGEVRFRQFTRGDDGRLRHTAWRGLRADRDPSEVTAPQPGRPSPPTAAELPDIGSRVTVNAGGRTLTLSNLDKPLYPDGTTKSEVIAYYSRIAPVLLPHLRDRPVTFVRFPNGVHGQKFFQKNTDASAPGWLPTVSLRDGGSRRGADADEIVRYPLLHELAALVWAANLAALELHVPQWTVVDGARELPNRLVFDLDPGPGTTIVDCCRVAERLYEVLVADGLAPVATTSGSKGMQVYAGIETTNAQSPSAYAKAIAVAFERETPQQVTATMAKARREGKVFIDWSQNNAAKTTIAPYSLRGRDEPTVATPVTWAEVRDCRKLEQLVFTADEVLERADDLGDLFALVGQRRAPLPG</sequence>
<evidence type="ECO:0000256" key="2">
    <source>
        <dbReference type="SAM" id="MobiDB-lite"/>
    </source>
</evidence>
<dbReference type="AlphaFoldDB" id="A0A7C9VX50"/>
<dbReference type="GO" id="GO:0006281">
    <property type="term" value="P:DNA repair"/>
    <property type="evidence" value="ECO:0007669"/>
    <property type="project" value="InterPro"/>
</dbReference>
<dbReference type="SUPFAM" id="SSF50249">
    <property type="entry name" value="Nucleic acid-binding proteins"/>
    <property type="match status" value="1"/>
</dbReference>
<feature type="domain" description="DNA ligase ATP-dependent C-terminal" evidence="3">
    <location>
        <begin position="2"/>
        <end position="56"/>
    </location>
</feature>
<accession>A0A7C9VX50</accession>
<keyword evidence="5" id="KW-0436">Ligase</keyword>
<dbReference type="InterPro" id="IPR052171">
    <property type="entry name" value="NHEJ_LigD"/>
</dbReference>
<dbReference type="InterPro" id="IPR012340">
    <property type="entry name" value="NA-bd_OB-fold"/>
</dbReference>
<dbReference type="InterPro" id="IPR014145">
    <property type="entry name" value="LigD_pol_dom"/>
</dbReference>
<dbReference type="PANTHER" id="PTHR42705:SF2">
    <property type="entry name" value="BIFUNCTIONAL NON-HOMOLOGOUS END JOINING PROTEIN LIGD"/>
    <property type="match status" value="1"/>
</dbReference>
<dbReference type="EC" id="6.5.1.1" evidence="1"/>
<evidence type="ECO:0000313" key="6">
    <source>
        <dbReference type="Proteomes" id="UP000481360"/>
    </source>
</evidence>
<dbReference type="Gene3D" id="2.40.50.140">
    <property type="entry name" value="Nucleic acid-binding proteins"/>
    <property type="match status" value="1"/>
</dbReference>
<dbReference type="InterPro" id="IPR012309">
    <property type="entry name" value="DNA_ligase_ATP-dep_C"/>
</dbReference>
<dbReference type="GO" id="GO:0003910">
    <property type="term" value="F:DNA ligase (ATP) activity"/>
    <property type="evidence" value="ECO:0007669"/>
    <property type="project" value="UniProtKB-EC"/>
</dbReference>
<dbReference type="EMBL" id="JAAMPJ010000005">
    <property type="protein sequence ID" value="NGY61261.1"/>
    <property type="molecule type" value="Genomic_DNA"/>
</dbReference>
<dbReference type="Gene3D" id="3.90.920.10">
    <property type="entry name" value="DNA primase, PRIM domain"/>
    <property type="match status" value="1"/>
</dbReference>
<feature type="domain" description="DNA ligase D polymerase" evidence="4">
    <location>
        <begin position="108"/>
        <end position="371"/>
    </location>
</feature>
<comment type="caution">
    <text evidence="5">The sequence shown here is derived from an EMBL/GenBank/DDBJ whole genome shotgun (WGS) entry which is preliminary data.</text>
</comment>